<accession>A0A3M7QCT2</accession>
<comment type="caution">
    <text evidence="1">The sequence shown here is derived from an EMBL/GenBank/DDBJ whole genome shotgun (WGS) entry which is preliminary data.</text>
</comment>
<name>A0A3M7QCT2_BRAPC</name>
<keyword evidence="2" id="KW-1185">Reference proteome</keyword>
<dbReference type="AlphaFoldDB" id="A0A3M7QCT2"/>
<organism evidence="1 2">
    <name type="scientific">Brachionus plicatilis</name>
    <name type="common">Marine rotifer</name>
    <name type="synonym">Brachionus muelleri</name>
    <dbReference type="NCBI Taxonomy" id="10195"/>
    <lineage>
        <taxon>Eukaryota</taxon>
        <taxon>Metazoa</taxon>
        <taxon>Spiralia</taxon>
        <taxon>Gnathifera</taxon>
        <taxon>Rotifera</taxon>
        <taxon>Eurotatoria</taxon>
        <taxon>Monogononta</taxon>
        <taxon>Pseudotrocha</taxon>
        <taxon>Ploima</taxon>
        <taxon>Brachionidae</taxon>
        <taxon>Brachionus</taxon>
    </lineage>
</organism>
<sequence>MYKKKFSNKLQMPLQTYSKWLQRNIENKLCSPCNMPLIFLTKICEYIKFYLFDKLYRAIALLDKNKNLVDEAKELDFLHVEVYDQMIKCSIKKVQIRKTKNLTSQR</sequence>
<reference evidence="1 2" key="1">
    <citation type="journal article" date="2018" name="Sci. Rep.">
        <title>Genomic signatures of local adaptation to the degree of environmental predictability in rotifers.</title>
        <authorList>
            <person name="Franch-Gras L."/>
            <person name="Hahn C."/>
            <person name="Garcia-Roger E.M."/>
            <person name="Carmona M.J."/>
            <person name="Serra M."/>
            <person name="Gomez A."/>
        </authorList>
    </citation>
    <scope>NUCLEOTIDE SEQUENCE [LARGE SCALE GENOMIC DNA]</scope>
    <source>
        <strain evidence="1">HYR1</strain>
    </source>
</reference>
<evidence type="ECO:0000313" key="2">
    <source>
        <dbReference type="Proteomes" id="UP000276133"/>
    </source>
</evidence>
<dbReference type="Proteomes" id="UP000276133">
    <property type="component" value="Unassembled WGS sequence"/>
</dbReference>
<gene>
    <name evidence="1" type="ORF">BpHYR1_041968</name>
</gene>
<evidence type="ECO:0000313" key="1">
    <source>
        <dbReference type="EMBL" id="RNA08994.1"/>
    </source>
</evidence>
<proteinExistence type="predicted"/>
<dbReference type="EMBL" id="REGN01006574">
    <property type="protein sequence ID" value="RNA08994.1"/>
    <property type="molecule type" value="Genomic_DNA"/>
</dbReference>
<protein>
    <submittedName>
        <fullName evidence="1">Uncharacterized protein</fullName>
    </submittedName>
</protein>